<accession>A0A7W7KES6</accession>
<sequence length="115" mass="12286">MLKATNDNLQLITMEQLRPLAALIARLGEDPSNAELVQQVVTEGANLDKLKRCLVIGSLTNSEGTETGSYSILTKSLGLVTHEDLVEIAGSDYDLANGDSLSLDGLADLWIKVTS</sequence>
<reference evidence="1 2" key="1">
    <citation type="submission" date="2020-08" db="EMBL/GenBank/DDBJ databases">
        <title>Functional genomics of gut bacteria from endangered species of beetles.</title>
        <authorList>
            <person name="Carlos-Shanley C."/>
        </authorList>
    </citation>
    <scope>NUCLEOTIDE SEQUENCE [LARGE SCALE GENOMIC DNA]</scope>
    <source>
        <strain evidence="1 2">S00179</strain>
    </source>
</reference>
<organism evidence="1 2">
    <name type="scientific">Pseudomonas nitroreducens</name>
    <dbReference type="NCBI Taxonomy" id="46680"/>
    <lineage>
        <taxon>Bacteria</taxon>
        <taxon>Pseudomonadati</taxon>
        <taxon>Pseudomonadota</taxon>
        <taxon>Gammaproteobacteria</taxon>
        <taxon>Pseudomonadales</taxon>
        <taxon>Pseudomonadaceae</taxon>
        <taxon>Pseudomonas</taxon>
    </lineage>
</organism>
<evidence type="ECO:0000313" key="1">
    <source>
        <dbReference type="EMBL" id="MBB4861506.1"/>
    </source>
</evidence>
<protein>
    <submittedName>
        <fullName evidence="1">Uncharacterized protein</fullName>
    </submittedName>
</protein>
<evidence type="ECO:0000313" key="2">
    <source>
        <dbReference type="Proteomes" id="UP000566995"/>
    </source>
</evidence>
<gene>
    <name evidence="1" type="ORF">HNP46_000317</name>
</gene>
<dbReference type="EMBL" id="JACHLI010000001">
    <property type="protein sequence ID" value="MBB4861506.1"/>
    <property type="molecule type" value="Genomic_DNA"/>
</dbReference>
<proteinExistence type="predicted"/>
<name>A0A7W7KES6_PSENT</name>
<comment type="caution">
    <text evidence="1">The sequence shown here is derived from an EMBL/GenBank/DDBJ whole genome shotgun (WGS) entry which is preliminary data.</text>
</comment>
<dbReference type="Proteomes" id="UP000566995">
    <property type="component" value="Unassembled WGS sequence"/>
</dbReference>
<dbReference type="RefSeq" id="WP_184585766.1">
    <property type="nucleotide sequence ID" value="NZ_JACHLI010000001.1"/>
</dbReference>
<dbReference type="AlphaFoldDB" id="A0A7W7KES6"/>